<reference evidence="4 5" key="1">
    <citation type="journal article" date="2019" name="Int. J. Syst. Evol. Microbiol.">
        <title>The Global Catalogue of Microorganisms (GCM) 10K type strain sequencing project: providing services to taxonomists for standard genome sequencing and annotation.</title>
        <authorList>
            <consortium name="The Broad Institute Genomics Platform"/>
            <consortium name="The Broad Institute Genome Sequencing Center for Infectious Disease"/>
            <person name="Wu L."/>
            <person name="Ma J."/>
        </authorList>
    </citation>
    <scope>NUCLEOTIDE SEQUENCE [LARGE SCALE GENOMIC DNA]</scope>
    <source>
        <strain evidence="4 5">CGMCC 1.10387</strain>
    </source>
</reference>
<feature type="transmembrane region" description="Helical" evidence="2">
    <location>
        <begin position="118"/>
        <end position="137"/>
    </location>
</feature>
<dbReference type="Pfam" id="PF03703">
    <property type="entry name" value="bPH_2"/>
    <property type="match status" value="1"/>
</dbReference>
<accession>A0ABD6DQ61</accession>
<feature type="transmembrane region" description="Helical" evidence="2">
    <location>
        <begin position="87"/>
        <end position="106"/>
    </location>
</feature>
<evidence type="ECO:0000256" key="1">
    <source>
        <dbReference type="SAM" id="MobiDB-lite"/>
    </source>
</evidence>
<evidence type="ECO:0000256" key="2">
    <source>
        <dbReference type="SAM" id="Phobius"/>
    </source>
</evidence>
<keyword evidence="2" id="KW-0812">Transmembrane</keyword>
<dbReference type="InterPro" id="IPR005182">
    <property type="entry name" value="YdbS-like_PH"/>
</dbReference>
<comment type="caution">
    <text evidence="4">The sequence shown here is derived from an EMBL/GenBank/DDBJ whole genome shotgun (WGS) entry which is preliminary data.</text>
</comment>
<feature type="region of interest" description="Disordered" evidence="1">
    <location>
        <begin position="1"/>
        <end position="75"/>
    </location>
</feature>
<proteinExistence type="predicted"/>
<gene>
    <name evidence="4" type="ORF">ACFSAS_02090</name>
</gene>
<protein>
    <submittedName>
        <fullName evidence="4">PH domain-containing protein</fullName>
    </submittedName>
</protein>
<keyword evidence="2" id="KW-0472">Membrane</keyword>
<keyword evidence="2" id="KW-1133">Transmembrane helix</keyword>
<name>A0ABD6DQ61_9EURY</name>
<feature type="compositionally biased region" description="Low complexity" evidence="1">
    <location>
        <begin position="14"/>
        <end position="42"/>
    </location>
</feature>
<keyword evidence="5" id="KW-1185">Reference proteome</keyword>
<feature type="compositionally biased region" description="Basic and acidic residues" evidence="1">
    <location>
        <begin position="44"/>
        <end position="53"/>
    </location>
</feature>
<dbReference type="EMBL" id="JBHUDP010000001">
    <property type="protein sequence ID" value="MFD1684396.1"/>
    <property type="molecule type" value="Genomic_DNA"/>
</dbReference>
<evidence type="ECO:0000259" key="3">
    <source>
        <dbReference type="Pfam" id="PF03703"/>
    </source>
</evidence>
<evidence type="ECO:0000313" key="4">
    <source>
        <dbReference type="EMBL" id="MFD1684396.1"/>
    </source>
</evidence>
<organism evidence="4 5">
    <name type="scientific">Halobellus litoreus</name>
    <dbReference type="NCBI Taxonomy" id="755310"/>
    <lineage>
        <taxon>Archaea</taxon>
        <taxon>Methanobacteriati</taxon>
        <taxon>Methanobacteriota</taxon>
        <taxon>Stenosarchaea group</taxon>
        <taxon>Halobacteria</taxon>
        <taxon>Halobacteriales</taxon>
        <taxon>Haloferacaceae</taxon>
        <taxon>Halobellus</taxon>
    </lineage>
</organism>
<feature type="domain" description="YdbS-like PH" evidence="3">
    <location>
        <begin position="144"/>
        <end position="221"/>
    </location>
</feature>
<sequence length="231" mass="24804">MTQESNPSTQSEPDANTAASDSTATDPGPGTAASTDGTTGSANRRTDSAKRTAEPAADSTATTVGSDGPADDPEIVLETQPTLKPTILSLATVLVVGIAIVAYLFADPTLLGTTERTEIAANLVVLLTVVGAGRFLLRLYVLTRTRYVVTPDAVRREYSLLYKTFSRELPLSKVRSHELRRSRIETILGIGSVGFLTGSVSQSPTHLEFENVPHPDRIRRQVRDQLPDKES</sequence>
<evidence type="ECO:0000313" key="5">
    <source>
        <dbReference type="Proteomes" id="UP001597092"/>
    </source>
</evidence>
<dbReference type="RefSeq" id="WP_256308117.1">
    <property type="nucleotide sequence ID" value="NZ_JANHAW010000002.1"/>
</dbReference>
<dbReference type="Proteomes" id="UP001597092">
    <property type="component" value="Unassembled WGS sequence"/>
</dbReference>
<dbReference type="AlphaFoldDB" id="A0ABD6DQ61"/>
<feature type="compositionally biased region" description="Polar residues" evidence="1">
    <location>
        <begin position="1"/>
        <end position="13"/>
    </location>
</feature>